<evidence type="ECO:0000313" key="2">
    <source>
        <dbReference type="EMBL" id="KAE8142235.1"/>
    </source>
</evidence>
<name>A0A5N6T7C1_ASPPS</name>
<keyword evidence="1" id="KW-0472">Membrane</keyword>
<proteinExistence type="predicted"/>
<keyword evidence="1" id="KW-0812">Transmembrane</keyword>
<keyword evidence="1" id="KW-1133">Transmembrane helix</keyword>
<accession>A0A5N6T7C1</accession>
<protein>
    <submittedName>
        <fullName evidence="2">Uncharacterized protein</fullName>
    </submittedName>
</protein>
<reference evidence="2 3" key="1">
    <citation type="submission" date="2019-04" db="EMBL/GenBank/DDBJ databases">
        <title>Friends and foes A comparative genomics study of 23 Aspergillus species from section Flavi.</title>
        <authorList>
            <consortium name="DOE Joint Genome Institute"/>
            <person name="Kjaerbolling I."/>
            <person name="Vesth T."/>
            <person name="Frisvad J.C."/>
            <person name="Nybo J.L."/>
            <person name="Theobald S."/>
            <person name="Kildgaard S."/>
            <person name="Isbrandt T."/>
            <person name="Kuo A."/>
            <person name="Sato A."/>
            <person name="Lyhne E.K."/>
            <person name="Kogle M.E."/>
            <person name="Wiebenga A."/>
            <person name="Kun R.S."/>
            <person name="Lubbers R.J."/>
            <person name="Makela M.R."/>
            <person name="Barry K."/>
            <person name="Chovatia M."/>
            <person name="Clum A."/>
            <person name="Daum C."/>
            <person name="Haridas S."/>
            <person name="He G."/>
            <person name="LaButti K."/>
            <person name="Lipzen A."/>
            <person name="Mondo S."/>
            <person name="Riley R."/>
            <person name="Salamov A."/>
            <person name="Simmons B.A."/>
            <person name="Magnuson J.K."/>
            <person name="Henrissat B."/>
            <person name="Mortensen U.H."/>
            <person name="Larsen T.O."/>
            <person name="Devries R.P."/>
            <person name="Grigoriev I.V."/>
            <person name="Machida M."/>
            <person name="Baker S.E."/>
            <person name="Andersen M.R."/>
        </authorList>
    </citation>
    <scope>NUCLEOTIDE SEQUENCE [LARGE SCALE GENOMIC DNA]</scope>
    <source>
        <strain evidence="2 3">CBS 117625</strain>
    </source>
</reference>
<sequence length="73" mass="8948">MRVSVFLLREDREYSTCYCYITFMLLVVNMLVWDNCYLLRRCTWMDLYIRLFILKRLDCLGSSEKFPFLQCVP</sequence>
<gene>
    <name evidence="2" type="ORF">BDV38DRAFT_236173</name>
</gene>
<evidence type="ECO:0000256" key="1">
    <source>
        <dbReference type="SAM" id="Phobius"/>
    </source>
</evidence>
<evidence type="ECO:0000313" key="3">
    <source>
        <dbReference type="Proteomes" id="UP000325672"/>
    </source>
</evidence>
<dbReference type="GeneID" id="43637636"/>
<dbReference type="Proteomes" id="UP000325672">
    <property type="component" value="Unassembled WGS sequence"/>
</dbReference>
<dbReference type="EMBL" id="ML743555">
    <property type="protein sequence ID" value="KAE8142235.1"/>
    <property type="molecule type" value="Genomic_DNA"/>
</dbReference>
<dbReference type="RefSeq" id="XP_031918298.1">
    <property type="nucleotide sequence ID" value="XM_032053426.1"/>
</dbReference>
<feature type="transmembrane region" description="Helical" evidence="1">
    <location>
        <begin position="20"/>
        <end position="39"/>
    </location>
</feature>
<keyword evidence="3" id="KW-1185">Reference proteome</keyword>
<dbReference type="AlphaFoldDB" id="A0A5N6T7C1"/>
<organism evidence="2 3">
    <name type="scientific">Aspergillus pseudotamarii</name>
    <dbReference type="NCBI Taxonomy" id="132259"/>
    <lineage>
        <taxon>Eukaryota</taxon>
        <taxon>Fungi</taxon>
        <taxon>Dikarya</taxon>
        <taxon>Ascomycota</taxon>
        <taxon>Pezizomycotina</taxon>
        <taxon>Eurotiomycetes</taxon>
        <taxon>Eurotiomycetidae</taxon>
        <taxon>Eurotiales</taxon>
        <taxon>Aspergillaceae</taxon>
        <taxon>Aspergillus</taxon>
        <taxon>Aspergillus subgen. Circumdati</taxon>
    </lineage>
</organism>